<evidence type="ECO:0000256" key="1">
    <source>
        <dbReference type="ARBA" id="ARBA00022801"/>
    </source>
</evidence>
<dbReference type="Proteomes" id="UP000326924">
    <property type="component" value="Unassembled WGS sequence"/>
</dbReference>
<gene>
    <name evidence="4" type="ORF">FN846DRAFT_906000</name>
</gene>
<evidence type="ECO:0000256" key="2">
    <source>
        <dbReference type="ARBA" id="ARBA00038334"/>
    </source>
</evidence>
<dbReference type="InterPro" id="IPR000639">
    <property type="entry name" value="Epox_hydrolase-like"/>
</dbReference>
<dbReference type="SUPFAM" id="SSF53474">
    <property type="entry name" value="alpha/beta-Hydrolases"/>
    <property type="match status" value="1"/>
</dbReference>
<dbReference type="PANTHER" id="PTHR43329">
    <property type="entry name" value="EPOXIDE HYDROLASE"/>
    <property type="match status" value="1"/>
</dbReference>
<reference evidence="4 5" key="1">
    <citation type="submission" date="2019-09" db="EMBL/GenBank/DDBJ databases">
        <title>Draft genome of the ectomycorrhizal ascomycete Sphaerosporella brunnea.</title>
        <authorList>
            <consortium name="DOE Joint Genome Institute"/>
            <person name="Benucci G.M."/>
            <person name="Marozzi G."/>
            <person name="Antonielli L."/>
            <person name="Sanchez S."/>
            <person name="Marco P."/>
            <person name="Wang X."/>
            <person name="Falini L.B."/>
            <person name="Barry K."/>
            <person name="Haridas S."/>
            <person name="Lipzen A."/>
            <person name="Labutti K."/>
            <person name="Grigoriev I.V."/>
            <person name="Murat C."/>
            <person name="Martin F."/>
            <person name="Albertini E."/>
            <person name="Donnini D."/>
            <person name="Bonito G."/>
        </authorList>
    </citation>
    <scope>NUCLEOTIDE SEQUENCE [LARGE SCALE GENOMIC DNA]</scope>
    <source>
        <strain evidence="4 5">Sb_GMNB300</strain>
    </source>
</reference>
<comment type="similarity">
    <text evidence="2">Belongs to the AB hydrolase superfamily. Epoxide hydrolase family.</text>
</comment>
<dbReference type="PRINTS" id="PR00412">
    <property type="entry name" value="EPOXHYDRLASE"/>
</dbReference>
<dbReference type="InterPro" id="IPR029058">
    <property type="entry name" value="AB_hydrolase_fold"/>
</dbReference>
<comment type="caution">
    <text evidence="4">The sequence shown here is derived from an EMBL/GenBank/DDBJ whole genome shotgun (WGS) entry which is preliminary data.</text>
</comment>
<keyword evidence="1 4" id="KW-0378">Hydrolase</keyword>
<dbReference type="InterPro" id="IPR000073">
    <property type="entry name" value="AB_hydrolase_1"/>
</dbReference>
<dbReference type="InParanoid" id="A0A5J5F0E2"/>
<evidence type="ECO:0000313" key="5">
    <source>
        <dbReference type="Proteomes" id="UP000326924"/>
    </source>
</evidence>
<organism evidence="4 5">
    <name type="scientific">Sphaerosporella brunnea</name>
    <dbReference type="NCBI Taxonomy" id="1250544"/>
    <lineage>
        <taxon>Eukaryota</taxon>
        <taxon>Fungi</taxon>
        <taxon>Dikarya</taxon>
        <taxon>Ascomycota</taxon>
        <taxon>Pezizomycotina</taxon>
        <taxon>Pezizomycetes</taxon>
        <taxon>Pezizales</taxon>
        <taxon>Pyronemataceae</taxon>
        <taxon>Sphaerosporella</taxon>
    </lineage>
</organism>
<dbReference type="OrthoDB" id="408373at2759"/>
<dbReference type="PRINTS" id="PR00111">
    <property type="entry name" value="ABHYDROLASE"/>
</dbReference>
<dbReference type="EMBL" id="VXIS01000064">
    <property type="protein sequence ID" value="KAA8908861.1"/>
    <property type="molecule type" value="Genomic_DNA"/>
</dbReference>
<evidence type="ECO:0000313" key="4">
    <source>
        <dbReference type="EMBL" id="KAA8908861.1"/>
    </source>
</evidence>
<dbReference type="GO" id="GO:0016787">
    <property type="term" value="F:hydrolase activity"/>
    <property type="evidence" value="ECO:0007669"/>
    <property type="project" value="UniProtKB-KW"/>
</dbReference>
<feature type="domain" description="AB hydrolase-1" evidence="3">
    <location>
        <begin position="41"/>
        <end position="314"/>
    </location>
</feature>
<dbReference type="AlphaFoldDB" id="A0A5J5F0E2"/>
<accession>A0A5J5F0E2</accession>
<keyword evidence="5" id="KW-1185">Reference proteome</keyword>
<name>A0A5J5F0E2_9PEZI</name>
<sequence>MAIQPIDPYEDERVIHEFAVLNGRKYHYVQGFPKNQPPRATVLCIHGFPDLWYSWRHVIPGLLEMGLRVIAPDMIGYGQTDAPIIRSGEPYTPYSWKATADDMAALLSHLSIPRVILLGHDWGGVVVSRIYLHYPSIVTHIVSVCTPYFQPVSSYIPIETVVKSIPSFTYQIAFADPQTERDLGSREAISRFFRSIHRGLGEGGPALQVTKDWVESLGDWPRGKLLTEKDLEYYVEMYSRNGLHGPLNWYKTRYVNSLGDKDIQDPTINVPYLFVAATHDAALPPSLAKDQAQYIPNLTSREIKATHWVMEEAPEELLVYLKEWFEQVCFGPKSKI</sequence>
<protein>
    <submittedName>
        <fullName evidence="4">Alpha/Beta hydrolase protein</fullName>
    </submittedName>
</protein>
<dbReference type="Gene3D" id="3.40.50.1820">
    <property type="entry name" value="alpha/beta hydrolase"/>
    <property type="match status" value="1"/>
</dbReference>
<dbReference type="Pfam" id="PF00561">
    <property type="entry name" value="Abhydrolase_1"/>
    <property type="match status" value="1"/>
</dbReference>
<proteinExistence type="inferred from homology"/>
<evidence type="ECO:0000259" key="3">
    <source>
        <dbReference type="Pfam" id="PF00561"/>
    </source>
</evidence>